<keyword evidence="6" id="KW-1185">Reference proteome</keyword>
<dbReference type="Gene3D" id="3.20.20.70">
    <property type="entry name" value="Aldolase class I"/>
    <property type="match status" value="1"/>
</dbReference>
<protein>
    <submittedName>
        <fullName evidence="5">Hydroxymethylglutaryl-CoA lyase</fullName>
    </submittedName>
</protein>
<evidence type="ECO:0000259" key="4">
    <source>
        <dbReference type="PROSITE" id="PS50991"/>
    </source>
</evidence>
<dbReference type="EMBL" id="FNIJ01000004">
    <property type="protein sequence ID" value="SDN60980.1"/>
    <property type="molecule type" value="Genomic_DNA"/>
</dbReference>
<dbReference type="Proteomes" id="UP000242957">
    <property type="component" value="Unassembled WGS sequence"/>
</dbReference>
<dbReference type="AlphaFoldDB" id="A0A1H0CSU1"/>
<dbReference type="InterPro" id="IPR043594">
    <property type="entry name" value="HMGL"/>
</dbReference>
<sequence>MKTVERQRLYIQEVSVRDGFQIEPRFVPTDRKVELIDALSRTGLAKIEVTSFTSPRAIPALADAEEVMRRIERVPGVQYAALVPNVRGAERALACDVDELNLVMSASGTHNLANLRMTPEQSLAQFADIVAIAAGRAQVNVSLSTAFGCPFEGAIADAVVLGLLERLAQIGIQRVTLCDTTGMANPAQVRRLCHAVRTAWPGLTLTAHFHDTRSMGLANALAALEAGVDRFDASLGGLGGCPFAPGASGNVCTEDLVHMFEAMGYDTGVDLDALLVLARGLPELVGHDVPGQVAKAGPWTRRYPVPESLGAQAGVTGPCGATLEPASTRNA</sequence>
<name>A0A1H0CSU1_9PSED</name>
<accession>A0A1H0CSU1</accession>
<evidence type="ECO:0000313" key="6">
    <source>
        <dbReference type="Proteomes" id="UP000242957"/>
    </source>
</evidence>
<dbReference type="InterPro" id="IPR000891">
    <property type="entry name" value="PYR_CT"/>
</dbReference>
<evidence type="ECO:0000256" key="3">
    <source>
        <dbReference type="ARBA" id="ARBA00023239"/>
    </source>
</evidence>
<organism evidence="5 6">
    <name type="scientific">Pseudomonas jinjuensis</name>
    <dbReference type="NCBI Taxonomy" id="198616"/>
    <lineage>
        <taxon>Bacteria</taxon>
        <taxon>Pseudomonadati</taxon>
        <taxon>Pseudomonadota</taxon>
        <taxon>Gammaproteobacteria</taxon>
        <taxon>Pseudomonadales</taxon>
        <taxon>Pseudomonadaceae</taxon>
        <taxon>Pseudomonas</taxon>
    </lineage>
</organism>
<reference evidence="6" key="1">
    <citation type="submission" date="2016-10" db="EMBL/GenBank/DDBJ databases">
        <authorList>
            <person name="Varghese N."/>
            <person name="Submissions S."/>
        </authorList>
    </citation>
    <scope>NUCLEOTIDE SEQUENCE [LARGE SCALE GENOMIC DNA]</scope>
    <source>
        <strain evidence="6">JCM 21621</strain>
    </source>
</reference>
<dbReference type="FunFam" id="3.20.20.70:FF:000071">
    <property type="entry name" value="Hydroxymethylglutaryl-CoA lyase"/>
    <property type="match status" value="1"/>
</dbReference>
<keyword evidence="3 5" id="KW-0456">Lyase</keyword>
<dbReference type="STRING" id="198616.SAMN05216193_10412"/>
<dbReference type="GO" id="GO:0004419">
    <property type="term" value="F:hydroxymethylglutaryl-CoA lyase activity"/>
    <property type="evidence" value="ECO:0007669"/>
    <property type="project" value="TreeGrafter"/>
</dbReference>
<dbReference type="OrthoDB" id="9784013at2"/>
<evidence type="ECO:0000256" key="1">
    <source>
        <dbReference type="ARBA" id="ARBA00009405"/>
    </source>
</evidence>
<dbReference type="SUPFAM" id="SSF51569">
    <property type="entry name" value="Aldolase"/>
    <property type="match status" value="1"/>
</dbReference>
<feature type="domain" description="Pyruvate carboxyltransferase" evidence="4">
    <location>
        <begin position="9"/>
        <end position="275"/>
    </location>
</feature>
<dbReference type="RefSeq" id="WP_084314286.1">
    <property type="nucleotide sequence ID" value="NZ_FNIJ01000004.1"/>
</dbReference>
<dbReference type="NCBIfam" id="NF004283">
    <property type="entry name" value="PRK05692.1"/>
    <property type="match status" value="1"/>
</dbReference>
<evidence type="ECO:0000256" key="2">
    <source>
        <dbReference type="ARBA" id="ARBA00022723"/>
    </source>
</evidence>
<comment type="similarity">
    <text evidence="1">Belongs to the HMG-CoA lyase family.</text>
</comment>
<dbReference type="GO" id="GO:0006552">
    <property type="term" value="P:L-leucine catabolic process"/>
    <property type="evidence" value="ECO:0007669"/>
    <property type="project" value="TreeGrafter"/>
</dbReference>
<dbReference type="PANTHER" id="PTHR42738:SF7">
    <property type="entry name" value="HYDROXYMETHYLGLUTARYL-COA LYASE"/>
    <property type="match status" value="1"/>
</dbReference>
<dbReference type="CDD" id="cd07938">
    <property type="entry name" value="DRE_TIM_HMGL"/>
    <property type="match status" value="1"/>
</dbReference>
<dbReference type="GO" id="GO:0046872">
    <property type="term" value="F:metal ion binding"/>
    <property type="evidence" value="ECO:0007669"/>
    <property type="project" value="UniProtKB-KW"/>
</dbReference>
<dbReference type="InterPro" id="IPR013785">
    <property type="entry name" value="Aldolase_TIM"/>
</dbReference>
<proteinExistence type="inferred from homology"/>
<dbReference type="GO" id="GO:0046951">
    <property type="term" value="P:ketone body biosynthetic process"/>
    <property type="evidence" value="ECO:0007669"/>
    <property type="project" value="TreeGrafter"/>
</dbReference>
<gene>
    <name evidence="5" type="ORF">SAMN05216193_10412</name>
</gene>
<keyword evidence="2" id="KW-0479">Metal-binding</keyword>
<dbReference type="Pfam" id="PF00682">
    <property type="entry name" value="HMGL-like"/>
    <property type="match status" value="1"/>
</dbReference>
<dbReference type="PROSITE" id="PS50991">
    <property type="entry name" value="PYR_CT"/>
    <property type="match status" value="1"/>
</dbReference>
<evidence type="ECO:0000313" key="5">
    <source>
        <dbReference type="EMBL" id="SDN60980.1"/>
    </source>
</evidence>
<dbReference type="PANTHER" id="PTHR42738">
    <property type="entry name" value="HYDROXYMETHYLGLUTARYL-COA LYASE"/>
    <property type="match status" value="1"/>
</dbReference>